<gene>
    <name evidence="1" type="ORF">NQ176_g2998</name>
</gene>
<evidence type="ECO:0000313" key="2">
    <source>
        <dbReference type="Proteomes" id="UP001143910"/>
    </source>
</evidence>
<name>A0ACC1NLN3_9HYPO</name>
<evidence type="ECO:0000313" key="1">
    <source>
        <dbReference type="EMBL" id="KAJ2979855.1"/>
    </source>
</evidence>
<organism evidence="1 2">
    <name type="scientific">Zarea fungicola</name>
    <dbReference type="NCBI Taxonomy" id="93591"/>
    <lineage>
        <taxon>Eukaryota</taxon>
        <taxon>Fungi</taxon>
        <taxon>Dikarya</taxon>
        <taxon>Ascomycota</taxon>
        <taxon>Pezizomycotina</taxon>
        <taxon>Sordariomycetes</taxon>
        <taxon>Hypocreomycetidae</taxon>
        <taxon>Hypocreales</taxon>
        <taxon>Cordycipitaceae</taxon>
        <taxon>Zarea</taxon>
    </lineage>
</organism>
<sequence length="184" mass="20349">MASLKLERVDKLVQEDIAGLDFSFTINAEVARPISQLENALPFQTSALPERTKDFGFTEEEFQGADGINKVIFVLRADNGRIYGYAAASKFWNKMVQLDYIGLDVSIRGSGNALRLLEAVKDWTRDIGLTAVRIEGQSNNVSACRFYKKAGMIFGGYDEHLYDAIPDSQGEIAVFFYALLGSSG</sequence>
<reference evidence="1" key="1">
    <citation type="submission" date="2022-08" db="EMBL/GenBank/DDBJ databases">
        <title>Genome Sequence of Lecanicillium fungicola.</title>
        <authorList>
            <person name="Buettner E."/>
        </authorList>
    </citation>
    <scope>NUCLEOTIDE SEQUENCE</scope>
    <source>
        <strain evidence="1">Babe33</strain>
    </source>
</reference>
<proteinExistence type="predicted"/>
<dbReference type="EMBL" id="JANJQO010000247">
    <property type="protein sequence ID" value="KAJ2979855.1"/>
    <property type="molecule type" value="Genomic_DNA"/>
</dbReference>
<accession>A0ACC1NLN3</accession>
<protein>
    <submittedName>
        <fullName evidence="1">Uncharacterized protein</fullName>
    </submittedName>
</protein>
<dbReference type="Proteomes" id="UP001143910">
    <property type="component" value="Unassembled WGS sequence"/>
</dbReference>
<keyword evidence="2" id="KW-1185">Reference proteome</keyword>
<comment type="caution">
    <text evidence="1">The sequence shown here is derived from an EMBL/GenBank/DDBJ whole genome shotgun (WGS) entry which is preliminary data.</text>
</comment>